<dbReference type="InterPro" id="IPR037682">
    <property type="entry name" value="TonB_C"/>
</dbReference>
<dbReference type="Gene3D" id="3.30.1150.10">
    <property type="match status" value="1"/>
</dbReference>
<dbReference type="AlphaFoldDB" id="A0A1F7RWB9"/>
<feature type="transmembrane region" description="Helical" evidence="1">
    <location>
        <begin position="9"/>
        <end position="27"/>
    </location>
</feature>
<evidence type="ECO:0000259" key="2">
    <source>
        <dbReference type="Pfam" id="PF03544"/>
    </source>
</evidence>
<gene>
    <name evidence="3" type="ORF">A2161_16430</name>
</gene>
<dbReference type="EMBL" id="MGDD01000157">
    <property type="protein sequence ID" value="OGL45869.1"/>
    <property type="molecule type" value="Genomic_DNA"/>
</dbReference>
<comment type="caution">
    <text evidence="3">The sequence shown here is derived from an EMBL/GenBank/DDBJ whole genome shotgun (WGS) entry which is preliminary data.</text>
</comment>
<dbReference type="SUPFAM" id="SSF74653">
    <property type="entry name" value="TolA/TonB C-terminal domain"/>
    <property type="match status" value="1"/>
</dbReference>
<evidence type="ECO:0000313" key="3">
    <source>
        <dbReference type="EMBL" id="OGL45869.1"/>
    </source>
</evidence>
<feature type="domain" description="TonB C-terminal" evidence="2">
    <location>
        <begin position="208"/>
        <end position="270"/>
    </location>
</feature>
<keyword evidence="1" id="KW-1133">Transmembrane helix</keyword>
<organism evidence="3 4">
    <name type="scientific">Candidatus Schekmanbacteria bacterium RBG_13_48_7</name>
    <dbReference type="NCBI Taxonomy" id="1817878"/>
    <lineage>
        <taxon>Bacteria</taxon>
        <taxon>Candidatus Schekmaniibacteriota</taxon>
    </lineage>
</organism>
<reference evidence="3 4" key="1">
    <citation type="journal article" date="2016" name="Nat. Commun.">
        <title>Thousands of microbial genomes shed light on interconnected biogeochemical processes in an aquifer system.</title>
        <authorList>
            <person name="Anantharaman K."/>
            <person name="Brown C.T."/>
            <person name="Hug L.A."/>
            <person name="Sharon I."/>
            <person name="Castelle C.J."/>
            <person name="Probst A.J."/>
            <person name="Thomas B.C."/>
            <person name="Singh A."/>
            <person name="Wilkins M.J."/>
            <person name="Karaoz U."/>
            <person name="Brodie E.L."/>
            <person name="Williams K.H."/>
            <person name="Hubbard S.S."/>
            <person name="Banfield J.F."/>
        </authorList>
    </citation>
    <scope>NUCLEOTIDE SEQUENCE [LARGE SCALE GENOMIC DNA]</scope>
</reference>
<accession>A0A1F7RWB9</accession>
<proteinExistence type="predicted"/>
<keyword evidence="1" id="KW-0812">Transmembrane</keyword>
<sequence length="273" mass="30745">MDKKVENPIYLAFCVSMFIHILIVAYMPGFGDVKGFEPYEIIPVELFPEVYTVPEENIIKEQPAPQPGMQDELKGDSVRITKGYSIKDTNPDLTLPEINYDWNEKDRENILFIPKPVLDNSLTSVLEGSILPQGYQMGKEMPGLFSELGMGQKEVPGRLEKMEPPTNDIGKNLIDKIDIDDMIGIKGPVANRKVIYKPKPPVANVSVEATITLKFWVFPDGTVGKVIPLVKGDAALEQISISYLKRWRFTPKSSSESQEQEWGTIPIKFTTKR</sequence>
<dbReference type="Pfam" id="PF03544">
    <property type="entry name" value="TonB_C"/>
    <property type="match status" value="1"/>
</dbReference>
<name>A0A1F7RWB9_9BACT</name>
<dbReference type="Proteomes" id="UP000179266">
    <property type="component" value="Unassembled WGS sequence"/>
</dbReference>
<evidence type="ECO:0000256" key="1">
    <source>
        <dbReference type="SAM" id="Phobius"/>
    </source>
</evidence>
<dbReference type="GO" id="GO:0055085">
    <property type="term" value="P:transmembrane transport"/>
    <property type="evidence" value="ECO:0007669"/>
    <property type="project" value="InterPro"/>
</dbReference>
<evidence type="ECO:0000313" key="4">
    <source>
        <dbReference type="Proteomes" id="UP000179266"/>
    </source>
</evidence>
<protein>
    <recommendedName>
        <fullName evidence="2">TonB C-terminal domain-containing protein</fullName>
    </recommendedName>
</protein>
<keyword evidence="1" id="KW-0472">Membrane</keyword>